<accession>A0A9Q1JQ32</accession>
<evidence type="ECO:0000256" key="6">
    <source>
        <dbReference type="ARBA" id="ARBA00022771"/>
    </source>
</evidence>
<dbReference type="SMART" id="SM00184">
    <property type="entry name" value="RING"/>
    <property type="match status" value="1"/>
</dbReference>
<keyword evidence="9" id="KW-0472">Membrane</keyword>
<keyword evidence="4 11" id="KW-0808">Transferase</keyword>
<evidence type="ECO:0000256" key="4">
    <source>
        <dbReference type="ARBA" id="ARBA00022679"/>
    </source>
</evidence>
<organism evidence="13 14">
    <name type="scientific">Carnegiea gigantea</name>
    <dbReference type="NCBI Taxonomy" id="171969"/>
    <lineage>
        <taxon>Eukaryota</taxon>
        <taxon>Viridiplantae</taxon>
        <taxon>Streptophyta</taxon>
        <taxon>Embryophyta</taxon>
        <taxon>Tracheophyta</taxon>
        <taxon>Spermatophyta</taxon>
        <taxon>Magnoliopsida</taxon>
        <taxon>eudicotyledons</taxon>
        <taxon>Gunneridae</taxon>
        <taxon>Pentapetalae</taxon>
        <taxon>Caryophyllales</taxon>
        <taxon>Cactineae</taxon>
        <taxon>Cactaceae</taxon>
        <taxon>Cactoideae</taxon>
        <taxon>Echinocereeae</taxon>
        <taxon>Carnegiea</taxon>
    </lineage>
</organism>
<keyword evidence="14" id="KW-1185">Reference proteome</keyword>
<gene>
    <name evidence="13" type="ORF">Cgig2_001019</name>
</gene>
<dbReference type="PANTHER" id="PTHR12313">
    <property type="entry name" value="E3 UBIQUITIN-PROTEIN LIGASE RNF5-RELATED"/>
    <property type="match status" value="1"/>
</dbReference>
<dbReference type="PROSITE" id="PS00518">
    <property type="entry name" value="ZF_RING_1"/>
    <property type="match status" value="1"/>
</dbReference>
<protein>
    <recommendedName>
        <fullName evidence="11">E3 ubiquitin-protein ligase RMA</fullName>
        <ecNumber evidence="11">2.3.2.27</ecNumber>
    </recommendedName>
    <alternativeName>
        <fullName evidence="11">Protein RING membrane-anchor</fullName>
    </alternativeName>
    <alternativeName>
        <fullName evidence="11">RING-type E3 ubiquitin transferase RMA</fullName>
    </alternativeName>
</protein>
<comment type="domain">
    <text evidence="11">The RING-type zinc finger domain is responsible for E3 ligase activity.</text>
</comment>
<evidence type="ECO:0000259" key="12">
    <source>
        <dbReference type="PROSITE" id="PS50089"/>
    </source>
</evidence>
<dbReference type="EC" id="2.3.2.27" evidence="11"/>
<feature type="domain" description="RING-type" evidence="12">
    <location>
        <begin position="45"/>
        <end position="93"/>
    </location>
</feature>
<evidence type="ECO:0000256" key="2">
    <source>
        <dbReference type="ARBA" id="ARBA00004308"/>
    </source>
</evidence>
<comment type="pathway">
    <text evidence="3 11">Protein modification; protein ubiquitination.</text>
</comment>
<dbReference type="Proteomes" id="UP001153076">
    <property type="component" value="Unassembled WGS sequence"/>
</dbReference>
<evidence type="ECO:0000256" key="8">
    <source>
        <dbReference type="ARBA" id="ARBA00022833"/>
    </source>
</evidence>
<evidence type="ECO:0000256" key="11">
    <source>
        <dbReference type="RuleBase" id="RU369090"/>
    </source>
</evidence>
<evidence type="ECO:0000256" key="3">
    <source>
        <dbReference type="ARBA" id="ARBA00004906"/>
    </source>
</evidence>
<dbReference type="InterPro" id="IPR045103">
    <property type="entry name" value="RNF5/RNF185-like"/>
</dbReference>
<comment type="caution">
    <text evidence="13">The sequence shown here is derived from an EMBL/GenBank/DDBJ whole genome shotgun (WGS) entry which is preliminary data.</text>
</comment>
<name>A0A9Q1JQ32_9CARY</name>
<dbReference type="OrthoDB" id="6270329at2759"/>
<comment type="function">
    <text evidence="11">E3 ubiquitin-protein ligase.</text>
</comment>
<evidence type="ECO:0000313" key="14">
    <source>
        <dbReference type="Proteomes" id="UP001153076"/>
    </source>
</evidence>
<evidence type="ECO:0000256" key="5">
    <source>
        <dbReference type="ARBA" id="ARBA00022723"/>
    </source>
</evidence>
<keyword evidence="6 10" id="KW-0863">Zinc-finger</keyword>
<dbReference type="InterPro" id="IPR018957">
    <property type="entry name" value="Znf_C3HC4_RING-type"/>
</dbReference>
<evidence type="ECO:0000256" key="1">
    <source>
        <dbReference type="ARBA" id="ARBA00000900"/>
    </source>
</evidence>
<proteinExistence type="predicted"/>
<dbReference type="GO" id="GO:0008270">
    <property type="term" value="F:zinc ion binding"/>
    <property type="evidence" value="ECO:0007669"/>
    <property type="project" value="UniProtKB-KW"/>
</dbReference>
<dbReference type="GO" id="GO:0061630">
    <property type="term" value="F:ubiquitin protein ligase activity"/>
    <property type="evidence" value="ECO:0007669"/>
    <property type="project" value="UniProtKB-UniRule"/>
</dbReference>
<dbReference type="GO" id="GO:0005789">
    <property type="term" value="C:endoplasmic reticulum membrane"/>
    <property type="evidence" value="ECO:0007669"/>
    <property type="project" value="UniProtKB-SubCell"/>
</dbReference>
<dbReference type="InterPro" id="IPR017907">
    <property type="entry name" value="Znf_RING_CS"/>
</dbReference>
<dbReference type="InterPro" id="IPR013083">
    <property type="entry name" value="Znf_RING/FYVE/PHD"/>
</dbReference>
<evidence type="ECO:0000256" key="7">
    <source>
        <dbReference type="ARBA" id="ARBA00022786"/>
    </source>
</evidence>
<dbReference type="SUPFAM" id="SSF57850">
    <property type="entry name" value="RING/U-box"/>
    <property type="match status" value="1"/>
</dbReference>
<dbReference type="PROSITE" id="PS50089">
    <property type="entry name" value="ZF_RING_2"/>
    <property type="match status" value="1"/>
</dbReference>
<keyword evidence="8 11" id="KW-0862">Zinc</keyword>
<evidence type="ECO:0000313" key="13">
    <source>
        <dbReference type="EMBL" id="KAJ8428928.1"/>
    </source>
</evidence>
<keyword evidence="11" id="KW-0256">Endoplasmic reticulum</keyword>
<comment type="subcellular location">
    <subcellularLocation>
        <location evidence="2">Endomembrane system</location>
    </subcellularLocation>
    <subcellularLocation>
        <location evidence="11">Endoplasmic reticulum membrane</location>
        <topology evidence="11">Single-pass type IV membrane protein</topology>
    </subcellularLocation>
</comment>
<dbReference type="EMBL" id="JAKOGI010000956">
    <property type="protein sequence ID" value="KAJ8428928.1"/>
    <property type="molecule type" value="Genomic_DNA"/>
</dbReference>
<comment type="catalytic activity">
    <reaction evidence="1 11">
        <text>S-ubiquitinyl-[E2 ubiquitin-conjugating enzyme]-L-cysteine + [acceptor protein]-L-lysine = [E2 ubiquitin-conjugating enzyme]-L-cysteine + N(6)-ubiquitinyl-[acceptor protein]-L-lysine.</text>
        <dbReference type="EC" id="2.3.2.27"/>
    </reaction>
</comment>
<evidence type="ECO:0000256" key="10">
    <source>
        <dbReference type="PROSITE-ProRule" id="PRU00175"/>
    </source>
</evidence>
<dbReference type="AlphaFoldDB" id="A0A9Q1JQ32"/>
<reference evidence="13" key="1">
    <citation type="submission" date="2022-04" db="EMBL/GenBank/DDBJ databases">
        <title>Carnegiea gigantea Genome sequencing and assembly v2.</title>
        <authorList>
            <person name="Copetti D."/>
            <person name="Sanderson M.J."/>
            <person name="Burquez A."/>
            <person name="Wojciechowski M.F."/>
        </authorList>
    </citation>
    <scope>NUCLEOTIDE SEQUENCE</scope>
    <source>
        <strain evidence="13">SGP5-SGP5p</strain>
        <tissue evidence="13">Aerial part</tissue>
    </source>
</reference>
<dbReference type="Pfam" id="PF00097">
    <property type="entry name" value="zf-C3HC4"/>
    <property type="match status" value="1"/>
</dbReference>
<sequence length="244" mass="27303">MDVIEHHEDAMAEHHSSEDITVNEKCESSLDPLREPENRIDSFDCNICFDSAHDPVVTLCGHLYCWACIFKWLNVQSSSDSNPVRQQACPICKAGISQVSLIPLYSHGPSPTESEPENPSCDFIPPRPVHRLQTHSSSPQFLSDPFQPQFPAFHHQYLPIPFGHHTTMLSSNLVSTTIAGIINPTIGFLGELVYTRMFGSSNASSFTYPVPSSYATLDHNNTRPRGQELRLDRLSYPLIGIVQR</sequence>
<dbReference type="GO" id="GO:0006511">
    <property type="term" value="P:ubiquitin-dependent protein catabolic process"/>
    <property type="evidence" value="ECO:0007669"/>
    <property type="project" value="UniProtKB-UniRule"/>
</dbReference>
<keyword evidence="7 11" id="KW-0833">Ubl conjugation pathway</keyword>
<dbReference type="Gene3D" id="3.30.40.10">
    <property type="entry name" value="Zinc/RING finger domain, C3HC4 (zinc finger)"/>
    <property type="match status" value="1"/>
</dbReference>
<evidence type="ECO:0000256" key="9">
    <source>
        <dbReference type="ARBA" id="ARBA00023136"/>
    </source>
</evidence>
<keyword evidence="5 11" id="KW-0479">Metal-binding</keyword>
<dbReference type="InterPro" id="IPR001841">
    <property type="entry name" value="Znf_RING"/>
</dbReference>